<reference evidence="8" key="1">
    <citation type="submission" date="2023-07" db="EMBL/GenBank/DDBJ databases">
        <title>30 novel species of actinomycetes from the DSMZ collection.</title>
        <authorList>
            <person name="Nouioui I."/>
        </authorList>
    </citation>
    <scope>NUCLEOTIDE SEQUENCE [LARGE SCALE GENOMIC DNA]</scope>
    <source>
        <strain evidence="8">DSM 41635</strain>
    </source>
</reference>
<evidence type="ECO:0000256" key="4">
    <source>
        <dbReference type="ARBA" id="ARBA00022989"/>
    </source>
</evidence>
<dbReference type="Gene3D" id="1.20.1740.10">
    <property type="entry name" value="Amino acid/polyamine transporter I"/>
    <property type="match status" value="1"/>
</dbReference>
<keyword evidence="2" id="KW-0813">Transport</keyword>
<keyword evidence="5 6" id="KW-0472">Membrane</keyword>
<evidence type="ECO:0000256" key="2">
    <source>
        <dbReference type="ARBA" id="ARBA00022448"/>
    </source>
</evidence>
<dbReference type="PANTHER" id="PTHR45649:SF26">
    <property type="entry name" value="OS04G0435100 PROTEIN"/>
    <property type="match status" value="1"/>
</dbReference>
<evidence type="ECO:0000313" key="8">
    <source>
        <dbReference type="Proteomes" id="UP001180503"/>
    </source>
</evidence>
<keyword evidence="3 6" id="KW-0812">Transmembrane</keyword>
<feature type="transmembrane region" description="Helical" evidence="6">
    <location>
        <begin position="22"/>
        <end position="45"/>
    </location>
</feature>
<keyword evidence="4 6" id="KW-1133">Transmembrane helix</keyword>
<evidence type="ECO:0000313" key="7">
    <source>
        <dbReference type="EMBL" id="MDT0406895.1"/>
    </source>
</evidence>
<feature type="non-terminal residue" evidence="7">
    <location>
        <position position="176"/>
    </location>
</feature>
<feature type="non-terminal residue" evidence="7">
    <location>
        <position position="1"/>
    </location>
</feature>
<evidence type="ECO:0000256" key="5">
    <source>
        <dbReference type="ARBA" id="ARBA00023136"/>
    </source>
</evidence>
<organism evidence="7 8">
    <name type="scientific">Streptomyces edwardsiae</name>
    <dbReference type="NCBI Taxonomy" id="3075527"/>
    <lineage>
        <taxon>Bacteria</taxon>
        <taxon>Bacillati</taxon>
        <taxon>Actinomycetota</taxon>
        <taxon>Actinomycetes</taxon>
        <taxon>Kitasatosporales</taxon>
        <taxon>Streptomycetaceae</taxon>
        <taxon>Streptomyces</taxon>
    </lineage>
</organism>
<accession>A0ABU2QTN4</accession>
<gene>
    <name evidence="7" type="ORF">RM528_34210</name>
</gene>
<name>A0ABU2QTN4_9ACTN</name>
<dbReference type="Pfam" id="PF13520">
    <property type="entry name" value="AA_permease_2"/>
    <property type="match status" value="1"/>
</dbReference>
<feature type="transmembrane region" description="Helical" evidence="6">
    <location>
        <begin position="140"/>
        <end position="162"/>
    </location>
</feature>
<evidence type="ECO:0000256" key="3">
    <source>
        <dbReference type="ARBA" id="ARBA00022692"/>
    </source>
</evidence>
<dbReference type="RefSeq" id="WP_311711622.1">
    <property type="nucleotide sequence ID" value="NZ_JAVRFB010000145.1"/>
</dbReference>
<proteinExistence type="predicted"/>
<sequence length="176" mass="18954">DDLAEFGYDQQLHRRLGKFESFAAGFSFVSILTTIFQLFGLGFGFGGPAFFWTWPAVFLGQFLVALCFAELAARYPISGAIYQWSRRMGGEVIGWFGGWFMILAQIVTASAAAIALQVVLPSIWSGFQVIGEDPALTSPSGAANAVLLGTVLLVLTTTINCLGVKWMSRVNSAGVI</sequence>
<protein>
    <submittedName>
        <fullName evidence="7">Amino acid permease</fullName>
    </submittedName>
</protein>
<comment type="caution">
    <text evidence="7">The sequence shown here is derived from an EMBL/GenBank/DDBJ whole genome shotgun (WGS) entry which is preliminary data.</text>
</comment>
<dbReference type="Proteomes" id="UP001180503">
    <property type="component" value="Unassembled WGS sequence"/>
</dbReference>
<feature type="transmembrane region" description="Helical" evidence="6">
    <location>
        <begin position="92"/>
        <end position="120"/>
    </location>
</feature>
<dbReference type="EMBL" id="JAVRFB010000145">
    <property type="protein sequence ID" value="MDT0406895.1"/>
    <property type="molecule type" value="Genomic_DNA"/>
</dbReference>
<comment type="subcellular location">
    <subcellularLocation>
        <location evidence="1">Membrane</location>
        <topology evidence="1">Multi-pass membrane protein</topology>
    </subcellularLocation>
</comment>
<evidence type="ECO:0000256" key="6">
    <source>
        <dbReference type="SAM" id="Phobius"/>
    </source>
</evidence>
<dbReference type="PANTHER" id="PTHR45649">
    <property type="entry name" value="AMINO-ACID PERMEASE BAT1"/>
    <property type="match status" value="1"/>
</dbReference>
<evidence type="ECO:0000256" key="1">
    <source>
        <dbReference type="ARBA" id="ARBA00004141"/>
    </source>
</evidence>
<feature type="transmembrane region" description="Helical" evidence="6">
    <location>
        <begin position="51"/>
        <end position="71"/>
    </location>
</feature>
<dbReference type="InterPro" id="IPR002293">
    <property type="entry name" value="AA/rel_permease1"/>
</dbReference>